<dbReference type="Proteomes" id="UP000279259">
    <property type="component" value="Unassembled WGS sequence"/>
</dbReference>
<evidence type="ECO:0000259" key="10">
    <source>
        <dbReference type="PROSITE" id="PS51910"/>
    </source>
</evidence>
<reference evidence="11 12" key="1">
    <citation type="submission" date="2018-11" db="EMBL/GenBank/DDBJ databases">
        <title>Genome sequence of Saitozyma podzolica DSM 27192.</title>
        <authorList>
            <person name="Aliyu H."/>
            <person name="Gorte O."/>
            <person name="Ochsenreither K."/>
        </authorList>
    </citation>
    <scope>NUCLEOTIDE SEQUENCE [LARGE SCALE GENOMIC DNA]</scope>
    <source>
        <strain evidence="11 12">DSM 27192</strain>
    </source>
</reference>
<dbReference type="PANTHER" id="PTHR11177:SF317">
    <property type="entry name" value="CHITINASE 12-RELATED"/>
    <property type="match status" value="1"/>
</dbReference>
<dbReference type="InterPro" id="IPR001579">
    <property type="entry name" value="Glyco_hydro_18_chit_AS"/>
</dbReference>
<dbReference type="SMART" id="SM00636">
    <property type="entry name" value="Glyco_18"/>
    <property type="match status" value="1"/>
</dbReference>
<dbReference type="Pfam" id="PF00704">
    <property type="entry name" value="Glyco_hydro_18"/>
    <property type="match status" value="1"/>
</dbReference>
<dbReference type="OrthoDB" id="73875at2759"/>
<dbReference type="GO" id="GO:0005576">
    <property type="term" value="C:extracellular region"/>
    <property type="evidence" value="ECO:0007669"/>
    <property type="project" value="TreeGrafter"/>
</dbReference>
<dbReference type="InterPro" id="IPR017853">
    <property type="entry name" value="GH"/>
</dbReference>
<dbReference type="InterPro" id="IPR050314">
    <property type="entry name" value="Glycosyl_Hydrlase_18"/>
</dbReference>
<evidence type="ECO:0000256" key="3">
    <source>
        <dbReference type="ARBA" id="ARBA00023024"/>
    </source>
</evidence>
<name>A0A427XRM1_9TREE</name>
<dbReference type="GO" id="GO:0000272">
    <property type="term" value="P:polysaccharide catabolic process"/>
    <property type="evidence" value="ECO:0007669"/>
    <property type="project" value="UniProtKB-KW"/>
</dbReference>
<evidence type="ECO:0000256" key="1">
    <source>
        <dbReference type="ARBA" id="ARBA00000822"/>
    </source>
</evidence>
<keyword evidence="2 7" id="KW-0378">Hydrolase</keyword>
<accession>A0A427XRM1</accession>
<evidence type="ECO:0000256" key="5">
    <source>
        <dbReference type="ARBA" id="ARBA00023295"/>
    </source>
</evidence>
<dbReference type="AlphaFoldDB" id="A0A427XRM1"/>
<evidence type="ECO:0000256" key="6">
    <source>
        <dbReference type="ARBA" id="ARBA00023326"/>
    </source>
</evidence>
<evidence type="ECO:0000313" key="12">
    <source>
        <dbReference type="Proteomes" id="UP000279259"/>
    </source>
</evidence>
<feature type="chain" id="PRO_5019398440" description="GH18 domain-containing protein" evidence="9">
    <location>
        <begin position="18"/>
        <end position="419"/>
    </location>
</feature>
<gene>
    <name evidence="11" type="ORF">EHS25_006837</name>
</gene>
<dbReference type="PROSITE" id="PS01095">
    <property type="entry name" value="GH18_1"/>
    <property type="match status" value="1"/>
</dbReference>
<dbReference type="EMBL" id="RSCD01000030">
    <property type="protein sequence ID" value="RSH81480.1"/>
    <property type="molecule type" value="Genomic_DNA"/>
</dbReference>
<dbReference type="InterPro" id="IPR001223">
    <property type="entry name" value="Glyco_hydro18_cat"/>
</dbReference>
<sequence>MLVTALLGVLALEGALALPKNLFDRSLLPTSTGSSVGGFSSAASGTGAVAAVASGTASASAAVSSSSSTGNSTEASRYVAYWTTYANLGTTPSSDQLKGVTHVVLAAVDMSTADFTGFYTSSNGNFDSSTVGALKANAPGVKVMAAFGGWGVDDGFRTAAQAANIATFVSSCVSFVQQWGLDGVDLDWEYPGGNGENYKVPEGQPDYHPNDPTDLDNYINLLSALRTAFDQHGYILSATLPSRQADIDIGYPADKLQQMDPSVDFWNLMSYDHLNRRDNVTDFQAAMYTKYFQLAPGACTESDPIGCPMTIALENSVGGDTGNSGSLPFNSALNTNATEQAIWDTVSAVSGTDNSTALGSVYYDSTSAQFWTWVSPSDIQQTCLKWKGQVGGMMMWSLNQDTNGASGGPHIQAIADCLA</sequence>
<keyword evidence="3" id="KW-0146">Chitin degradation</keyword>
<organism evidence="11 12">
    <name type="scientific">Saitozyma podzolica</name>
    <dbReference type="NCBI Taxonomy" id="1890683"/>
    <lineage>
        <taxon>Eukaryota</taxon>
        <taxon>Fungi</taxon>
        <taxon>Dikarya</taxon>
        <taxon>Basidiomycota</taxon>
        <taxon>Agaricomycotina</taxon>
        <taxon>Tremellomycetes</taxon>
        <taxon>Tremellales</taxon>
        <taxon>Trimorphomycetaceae</taxon>
        <taxon>Saitozyma</taxon>
    </lineage>
</organism>
<feature type="domain" description="GH18" evidence="10">
    <location>
        <begin position="76"/>
        <end position="419"/>
    </location>
</feature>
<dbReference type="SUPFAM" id="SSF51445">
    <property type="entry name" value="(Trans)glycosidases"/>
    <property type="match status" value="1"/>
</dbReference>
<feature type="signal peptide" evidence="9">
    <location>
        <begin position="1"/>
        <end position="17"/>
    </location>
</feature>
<proteinExistence type="inferred from homology"/>
<keyword evidence="5 7" id="KW-0326">Glycosidase</keyword>
<dbReference type="InterPro" id="IPR011583">
    <property type="entry name" value="Chitinase_II/V-like_cat"/>
</dbReference>
<keyword evidence="9" id="KW-0732">Signal</keyword>
<dbReference type="STRING" id="1890683.A0A427XRM1"/>
<comment type="catalytic activity">
    <reaction evidence="1">
        <text>Random endo-hydrolysis of N-acetyl-beta-D-glucosaminide (1-&gt;4)-beta-linkages in chitin and chitodextrins.</text>
        <dbReference type="EC" id="3.2.1.14"/>
    </reaction>
</comment>
<dbReference type="GO" id="GO:0006032">
    <property type="term" value="P:chitin catabolic process"/>
    <property type="evidence" value="ECO:0007669"/>
    <property type="project" value="UniProtKB-KW"/>
</dbReference>
<dbReference type="PANTHER" id="PTHR11177">
    <property type="entry name" value="CHITINASE"/>
    <property type="match status" value="1"/>
</dbReference>
<evidence type="ECO:0000256" key="2">
    <source>
        <dbReference type="ARBA" id="ARBA00022801"/>
    </source>
</evidence>
<evidence type="ECO:0000256" key="8">
    <source>
        <dbReference type="RuleBase" id="RU004453"/>
    </source>
</evidence>
<evidence type="ECO:0000256" key="9">
    <source>
        <dbReference type="SAM" id="SignalP"/>
    </source>
</evidence>
<dbReference type="Gene3D" id="3.20.20.80">
    <property type="entry name" value="Glycosidases"/>
    <property type="match status" value="1"/>
</dbReference>
<dbReference type="PROSITE" id="PS51910">
    <property type="entry name" value="GH18_2"/>
    <property type="match status" value="1"/>
</dbReference>
<evidence type="ECO:0000256" key="4">
    <source>
        <dbReference type="ARBA" id="ARBA00023277"/>
    </source>
</evidence>
<keyword evidence="6" id="KW-0624">Polysaccharide degradation</keyword>
<dbReference type="GO" id="GO:0008843">
    <property type="term" value="F:endochitinase activity"/>
    <property type="evidence" value="ECO:0007669"/>
    <property type="project" value="UniProtKB-EC"/>
</dbReference>
<keyword evidence="12" id="KW-1185">Reference proteome</keyword>
<keyword evidence="4" id="KW-0119">Carbohydrate metabolism</keyword>
<protein>
    <recommendedName>
        <fullName evidence="10">GH18 domain-containing protein</fullName>
    </recommendedName>
</protein>
<dbReference type="GO" id="GO:0008061">
    <property type="term" value="F:chitin binding"/>
    <property type="evidence" value="ECO:0007669"/>
    <property type="project" value="InterPro"/>
</dbReference>
<comment type="caution">
    <text evidence="11">The sequence shown here is derived from an EMBL/GenBank/DDBJ whole genome shotgun (WGS) entry which is preliminary data.</text>
</comment>
<evidence type="ECO:0000256" key="7">
    <source>
        <dbReference type="RuleBase" id="RU000489"/>
    </source>
</evidence>
<evidence type="ECO:0000313" key="11">
    <source>
        <dbReference type="EMBL" id="RSH81480.1"/>
    </source>
</evidence>
<comment type="similarity">
    <text evidence="8">Belongs to the glycosyl hydrolase 18 family.</text>
</comment>